<feature type="domain" description="Amidase" evidence="1">
    <location>
        <begin position="24"/>
        <end position="452"/>
    </location>
</feature>
<dbReference type="Pfam" id="PF01425">
    <property type="entry name" value="Amidase"/>
    <property type="match status" value="1"/>
</dbReference>
<dbReference type="SUPFAM" id="SSF75304">
    <property type="entry name" value="Amidase signature (AS) enzymes"/>
    <property type="match status" value="1"/>
</dbReference>
<sequence>MTLLDLSGREIARRIAARETSATEVMTAALDRIDAVNGKVNALVSLRPRDDLMAEAAAADRALEAGERAGPLHGLPIAVKDLANVAGLRTSMGSPITEGTVAQTDDLFAARMRDAGAIFIGKANAPEFGLGSHTFNPVFGATLNPYAPDRSAGGSSGGSGAALAARMQWLCDGSDAMGSLRNPAGWNNVYGFRPSWGRIPPDAAGDAVMHPLSTMGPMARDVGDLAYLLDVMAGPAPHAPYGPAPERFSGRIAAPVKGRRIAWGGDWGGAWPMEPGVMELCETAVATFSDLGCEVETIAPPFPAEDLWESWTVLRAFSVLGRVGPLYENPKTRAQLRDVAIWEVEQGLALTPQKILRASAIRSRWHAALARFFESYDALVLPTAQCFPFPVEQSHPTRIAGREMDTYHRWMEVMIPASLAGLPALGAPAGFSSEGLPMGLQIIGPYGGDLGVLQLGEAYHGATGWPDRSPPPL</sequence>
<evidence type="ECO:0000313" key="3">
    <source>
        <dbReference type="Proteomes" id="UP000649829"/>
    </source>
</evidence>
<gene>
    <name evidence="2" type="ORF">GCM10011534_30020</name>
</gene>
<comment type="caution">
    <text evidence="2">The sequence shown here is derived from an EMBL/GenBank/DDBJ whole genome shotgun (WGS) entry which is preliminary data.</text>
</comment>
<dbReference type="Gene3D" id="3.90.1300.10">
    <property type="entry name" value="Amidase signature (AS) domain"/>
    <property type="match status" value="1"/>
</dbReference>
<proteinExistence type="predicted"/>
<dbReference type="InterPro" id="IPR036928">
    <property type="entry name" value="AS_sf"/>
</dbReference>
<dbReference type="Proteomes" id="UP000649829">
    <property type="component" value="Unassembled WGS sequence"/>
</dbReference>
<dbReference type="InterPro" id="IPR000120">
    <property type="entry name" value="Amidase"/>
</dbReference>
<dbReference type="EMBL" id="BMLF01000002">
    <property type="protein sequence ID" value="GGM06267.1"/>
    <property type="molecule type" value="Genomic_DNA"/>
</dbReference>
<dbReference type="GO" id="GO:0003824">
    <property type="term" value="F:catalytic activity"/>
    <property type="evidence" value="ECO:0007669"/>
    <property type="project" value="InterPro"/>
</dbReference>
<reference evidence="2" key="2">
    <citation type="submission" date="2020-09" db="EMBL/GenBank/DDBJ databases">
        <authorList>
            <person name="Sun Q."/>
            <person name="Zhou Y."/>
        </authorList>
    </citation>
    <scope>NUCLEOTIDE SEQUENCE</scope>
    <source>
        <strain evidence="2">CGMCC 1.6293</strain>
    </source>
</reference>
<organism evidence="2 3">
    <name type="scientific">Pseudooceanicola nanhaiensis</name>
    <dbReference type="NCBI Taxonomy" id="375761"/>
    <lineage>
        <taxon>Bacteria</taxon>
        <taxon>Pseudomonadati</taxon>
        <taxon>Pseudomonadota</taxon>
        <taxon>Alphaproteobacteria</taxon>
        <taxon>Rhodobacterales</taxon>
        <taxon>Paracoccaceae</taxon>
        <taxon>Pseudooceanicola</taxon>
    </lineage>
</organism>
<dbReference type="PANTHER" id="PTHR11895">
    <property type="entry name" value="TRANSAMIDASE"/>
    <property type="match status" value="1"/>
</dbReference>
<dbReference type="PANTHER" id="PTHR11895:SF76">
    <property type="entry name" value="INDOLEACETAMIDE HYDROLASE"/>
    <property type="match status" value="1"/>
</dbReference>
<protein>
    <submittedName>
        <fullName evidence="2">Amidase</fullName>
    </submittedName>
</protein>
<dbReference type="InterPro" id="IPR023631">
    <property type="entry name" value="Amidase_dom"/>
</dbReference>
<dbReference type="AlphaFoldDB" id="A0A917T2S3"/>
<evidence type="ECO:0000313" key="2">
    <source>
        <dbReference type="EMBL" id="GGM06267.1"/>
    </source>
</evidence>
<keyword evidence="3" id="KW-1185">Reference proteome</keyword>
<reference evidence="2" key="1">
    <citation type="journal article" date="2014" name="Int. J. Syst. Evol. Microbiol.">
        <title>Complete genome sequence of Corynebacterium casei LMG S-19264T (=DSM 44701T), isolated from a smear-ripened cheese.</title>
        <authorList>
            <consortium name="US DOE Joint Genome Institute (JGI-PGF)"/>
            <person name="Walter F."/>
            <person name="Albersmeier A."/>
            <person name="Kalinowski J."/>
            <person name="Ruckert C."/>
        </authorList>
    </citation>
    <scope>NUCLEOTIDE SEQUENCE</scope>
    <source>
        <strain evidence="2">CGMCC 1.6293</strain>
    </source>
</reference>
<name>A0A917T2S3_9RHOB</name>
<dbReference type="RefSeq" id="WP_028287200.1">
    <property type="nucleotide sequence ID" value="NZ_BMLF01000002.1"/>
</dbReference>
<accession>A0A917T2S3</accession>
<evidence type="ECO:0000259" key="1">
    <source>
        <dbReference type="Pfam" id="PF01425"/>
    </source>
</evidence>
<dbReference type="NCBIfam" id="NF005686">
    <property type="entry name" value="PRK07486.1"/>
    <property type="match status" value="1"/>
</dbReference>